<keyword evidence="2" id="KW-0809">Transit peptide</keyword>
<dbReference type="Gene3D" id="3.30.2180.10">
    <property type="entry name" value="ATP12-like"/>
    <property type="match status" value="1"/>
</dbReference>
<dbReference type="RefSeq" id="WP_420240679.1">
    <property type="nucleotide sequence ID" value="NZ_BOPV01000001.1"/>
</dbReference>
<dbReference type="SUPFAM" id="SSF160909">
    <property type="entry name" value="ATP12-like"/>
    <property type="match status" value="1"/>
</dbReference>
<evidence type="ECO:0000313" key="5">
    <source>
        <dbReference type="Proteomes" id="UP000681075"/>
    </source>
</evidence>
<dbReference type="Gene3D" id="1.10.3580.10">
    <property type="entry name" value="ATP12 ATPase"/>
    <property type="match status" value="1"/>
</dbReference>
<dbReference type="AlphaFoldDB" id="A0A8S8X7V3"/>
<accession>A0A8S8X7V3</accession>
<keyword evidence="5" id="KW-1185">Reference proteome</keyword>
<dbReference type="Pfam" id="PF07542">
    <property type="entry name" value="ATP12"/>
    <property type="match status" value="1"/>
</dbReference>
<evidence type="ECO:0000256" key="2">
    <source>
        <dbReference type="ARBA" id="ARBA00022946"/>
    </source>
</evidence>
<organism evidence="4 5">
    <name type="scientific">Roseiterribacter gracilis</name>
    <dbReference type="NCBI Taxonomy" id="2812848"/>
    <lineage>
        <taxon>Bacteria</taxon>
        <taxon>Pseudomonadati</taxon>
        <taxon>Pseudomonadota</taxon>
        <taxon>Alphaproteobacteria</taxon>
        <taxon>Rhodospirillales</taxon>
        <taxon>Roseiterribacteraceae</taxon>
        <taxon>Roseiterribacter</taxon>
    </lineage>
</organism>
<keyword evidence="3" id="KW-0143">Chaperone</keyword>
<dbReference type="Proteomes" id="UP000681075">
    <property type="component" value="Unassembled WGS sequence"/>
</dbReference>
<proteinExistence type="inferred from homology"/>
<dbReference type="InterPro" id="IPR023335">
    <property type="entry name" value="ATP12_ortho_dom_sf"/>
</dbReference>
<dbReference type="GO" id="GO:0043461">
    <property type="term" value="P:proton-transporting ATP synthase complex assembly"/>
    <property type="evidence" value="ECO:0007669"/>
    <property type="project" value="InterPro"/>
</dbReference>
<dbReference type="EMBL" id="BOPV01000001">
    <property type="protein sequence ID" value="GIL37801.1"/>
    <property type="molecule type" value="Genomic_DNA"/>
</dbReference>
<comment type="similarity">
    <text evidence="1">Belongs to the ATP12 family.</text>
</comment>
<name>A0A8S8X7V3_9PROT</name>
<sequence length="238" mass="26147">MKRVWNKVETTNHTGVTLDGRPVRTPGRRALSLPTPALTDAVAQEWDSMAKGEEVDPTAMPLTQLASTALDRVAPQREEIITTLLRYAETDLVCYRTEEPPELAQRQRASWQPLLDWLDRRYGVRLNVAEGVIHAPQDPAMLERLADIVRGFDDWRLTALQAATAATGSIVVALALVAGRIGAAQAFSVAELDESFQIERWGEDPIARARREGVASDLDAARRFLDLLGDAPAGIGRS</sequence>
<comment type="caution">
    <text evidence="4">The sequence shown here is derived from an EMBL/GenBank/DDBJ whole genome shotgun (WGS) entry which is preliminary data.</text>
</comment>
<reference evidence="4" key="1">
    <citation type="submission" date="2021-02" db="EMBL/GenBank/DDBJ databases">
        <title>Genome sequence of Rhodospirillales sp. strain TMPK1 isolated from soil.</title>
        <authorList>
            <person name="Nakai R."/>
            <person name="Kusada H."/>
            <person name="Tamaki H."/>
        </authorList>
    </citation>
    <scope>NUCLEOTIDE SEQUENCE</scope>
    <source>
        <strain evidence="4">TMPK1</strain>
    </source>
</reference>
<dbReference type="PANTHER" id="PTHR21013">
    <property type="entry name" value="ATP SYNTHASE MITOCHONDRIAL F1 COMPLEX ASSEMBLY FACTOR 2/ATP12 PROTEIN, MITOCHONDRIAL PRECURSOR"/>
    <property type="match status" value="1"/>
</dbReference>
<dbReference type="InterPro" id="IPR011419">
    <property type="entry name" value="ATP12_ATP_synth-F1-assembly"/>
</dbReference>
<evidence type="ECO:0000313" key="4">
    <source>
        <dbReference type="EMBL" id="GIL37801.1"/>
    </source>
</evidence>
<dbReference type="InterPro" id="IPR042272">
    <property type="entry name" value="ATP12_ATP_synth-F1-assembly_N"/>
</dbReference>
<evidence type="ECO:0000256" key="1">
    <source>
        <dbReference type="ARBA" id="ARBA00008231"/>
    </source>
</evidence>
<dbReference type="PANTHER" id="PTHR21013:SF10">
    <property type="entry name" value="ATP SYNTHASE MITOCHONDRIAL F1 COMPLEX ASSEMBLY FACTOR 2"/>
    <property type="match status" value="1"/>
</dbReference>
<gene>
    <name evidence="4" type="ORF">TMPK1_00380</name>
</gene>
<evidence type="ECO:0000256" key="3">
    <source>
        <dbReference type="ARBA" id="ARBA00023186"/>
    </source>
</evidence>
<protein>
    <submittedName>
        <fullName evidence="4">ATPase</fullName>
    </submittedName>
</protein>